<name>A0AC61MVK1_9FIRM</name>
<evidence type="ECO:0000313" key="2">
    <source>
        <dbReference type="Proteomes" id="UP000682782"/>
    </source>
</evidence>
<organism evidence="1 2">
    <name type="scientific">Aristaeella hokkaidonensis</name>
    <dbReference type="NCBI Taxonomy" id="3046382"/>
    <lineage>
        <taxon>Bacteria</taxon>
        <taxon>Bacillati</taxon>
        <taxon>Bacillota</taxon>
        <taxon>Clostridia</taxon>
        <taxon>Eubacteriales</taxon>
        <taxon>Aristaeellaceae</taxon>
        <taxon>Aristaeella</taxon>
    </lineage>
</organism>
<protein>
    <submittedName>
        <fullName evidence="1">GNAT family N-acetyltransferase</fullName>
    </submittedName>
</protein>
<keyword evidence="2" id="KW-1185">Reference proteome</keyword>
<proteinExistence type="predicted"/>
<dbReference type="Proteomes" id="UP000682782">
    <property type="component" value="Chromosome"/>
</dbReference>
<dbReference type="EMBL" id="CP068393">
    <property type="protein sequence ID" value="QUC66545.1"/>
    <property type="molecule type" value="Genomic_DNA"/>
</dbReference>
<gene>
    <name evidence="1" type="ORF">JYE49_11845</name>
</gene>
<accession>A0AC61MVK1</accession>
<sequence length="155" mass="17846">MENEEIKIELYTKEKIPDVVAFEKQLREEEDVWGWEIDDAYIKSVTDSFKDPRFKNALSLLAYLGEQVVGRIDVVRIPSYFDGTVKAYLDWICVLKSARHKGVAQALMKEMRSRLKAEGIDTLIALTASNDEAQRFYKSVPDSSMHDIGIWIDIK</sequence>
<reference evidence="1" key="1">
    <citation type="submission" date="2021-01" db="EMBL/GenBank/DDBJ databases">
        <title>Complete genome sequence of Clostridiales bacterium R-7.</title>
        <authorList>
            <person name="Mahoney-Kurpe S.C."/>
            <person name="Palevich N."/>
            <person name="Koike S."/>
            <person name="Moon C.D."/>
            <person name="Attwood G.T."/>
        </authorList>
    </citation>
    <scope>NUCLEOTIDE SEQUENCE</scope>
    <source>
        <strain evidence="1">R-7</strain>
    </source>
</reference>
<evidence type="ECO:0000313" key="1">
    <source>
        <dbReference type="EMBL" id="QUC66545.1"/>
    </source>
</evidence>